<gene>
    <name evidence="2" type="ORF">LshimejAT787_0312110</name>
</gene>
<dbReference type="EMBL" id="BRPK01000003">
    <property type="protein sequence ID" value="GLB36924.1"/>
    <property type="molecule type" value="Genomic_DNA"/>
</dbReference>
<protein>
    <submittedName>
        <fullName evidence="2">Uncharacterized protein</fullName>
    </submittedName>
</protein>
<evidence type="ECO:0000313" key="3">
    <source>
        <dbReference type="Proteomes" id="UP001063166"/>
    </source>
</evidence>
<reference evidence="2" key="1">
    <citation type="submission" date="2022-07" db="EMBL/GenBank/DDBJ databases">
        <title>The genome of Lyophyllum shimeji provides insight into the initial evolution of ectomycorrhizal fungal genome.</title>
        <authorList>
            <person name="Kobayashi Y."/>
            <person name="Shibata T."/>
            <person name="Hirakawa H."/>
            <person name="Shigenobu S."/>
            <person name="Nishiyama T."/>
            <person name="Yamada A."/>
            <person name="Hasebe M."/>
            <person name="Kawaguchi M."/>
        </authorList>
    </citation>
    <scope>NUCLEOTIDE SEQUENCE</scope>
    <source>
        <strain evidence="2">AT787</strain>
    </source>
</reference>
<sequence length="80" mass="8658">MHAYPVLWRSWYAAIKATHMAGPSKECIDISSSQDELCTILALPIAEIAPVCIQISPAVQSTAGRPTLSPRTRSHTQAVL</sequence>
<keyword evidence="3" id="KW-1185">Reference proteome</keyword>
<evidence type="ECO:0000256" key="1">
    <source>
        <dbReference type="SAM" id="MobiDB-lite"/>
    </source>
</evidence>
<evidence type="ECO:0000313" key="2">
    <source>
        <dbReference type="EMBL" id="GLB36924.1"/>
    </source>
</evidence>
<dbReference type="AlphaFoldDB" id="A0A9P3UJF8"/>
<proteinExistence type="predicted"/>
<feature type="region of interest" description="Disordered" evidence="1">
    <location>
        <begin position="60"/>
        <end position="80"/>
    </location>
</feature>
<name>A0A9P3UJF8_LYOSH</name>
<comment type="caution">
    <text evidence="2">The sequence shown here is derived from an EMBL/GenBank/DDBJ whole genome shotgun (WGS) entry which is preliminary data.</text>
</comment>
<dbReference type="Proteomes" id="UP001063166">
    <property type="component" value="Unassembled WGS sequence"/>
</dbReference>
<organism evidence="2 3">
    <name type="scientific">Lyophyllum shimeji</name>
    <name type="common">Hon-shimeji</name>
    <name type="synonym">Tricholoma shimeji</name>
    <dbReference type="NCBI Taxonomy" id="47721"/>
    <lineage>
        <taxon>Eukaryota</taxon>
        <taxon>Fungi</taxon>
        <taxon>Dikarya</taxon>
        <taxon>Basidiomycota</taxon>
        <taxon>Agaricomycotina</taxon>
        <taxon>Agaricomycetes</taxon>
        <taxon>Agaricomycetidae</taxon>
        <taxon>Agaricales</taxon>
        <taxon>Tricholomatineae</taxon>
        <taxon>Lyophyllaceae</taxon>
        <taxon>Lyophyllum</taxon>
    </lineage>
</organism>
<accession>A0A9P3UJF8</accession>